<evidence type="ECO:0000259" key="2">
    <source>
        <dbReference type="Pfam" id="PF04773"/>
    </source>
</evidence>
<evidence type="ECO:0000256" key="1">
    <source>
        <dbReference type="SAM" id="MobiDB-lite"/>
    </source>
</evidence>
<dbReference type="SUPFAM" id="SSF56925">
    <property type="entry name" value="OMPA-like"/>
    <property type="match status" value="1"/>
</dbReference>
<accession>A0A4Q1AN94</accession>
<dbReference type="Pfam" id="PF04773">
    <property type="entry name" value="FecR"/>
    <property type="match status" value="1"/>
</dbReference>
<comment type="caution">
    <text evidence="3">The sequence shown here is derived from an EMBL/GenBank/DDBJ whole genome shotgun (WGS) entry which is preliminary data.</text>
</comment>
<feature type="domain" description="FecR protein" evidence="2">
    <location>
        <begin position="52"/>
        <end position="150"/>
    </location>
</feature>
<gene>
    <name evidence="3" type="ORF">CRV07_03790</name>
</gene>
<organism evidence="3 4">
    <name type="scientific">Halarcobacter ebronensis</name>
    <dbReference type="NCBI Taxonomy" id="1462615"/>
    <lineage>
        <taxon>Bacteria</taxon>
        <taxon>Pseudomonadati</taxon>
        <taxon>Campylobacterota</taxon>
        <taxon>Epsilonproteobacteria</taxon>
        <taxon>Campylobacterales</taxon>
        <taxon>Arcobacteraceae</taxon>
        <taxon>Halarcobacter</taxon>
    </lineage>
</organism>
<dbReference type="Gene3D" id="2.60.120.1440">
    <property type="match status" value="1"/>
</dbReference>
<dbReference type="EMBL" id="PDKK01000002">
    <property type="protein sequence ID" value="RXK07593.1"/>
    <property type="molecule type" value="Genomic_DNA"/>
</dbReference>
<reference evidence="3 4" key="1">
    <citation type="submission" date="2017-10" db="EMBL/GenBank/DDBJ databases">
        <title>Genomics of the genus Arcobacter.</title>
        <authorList>
            <person name="Perez-Cataluna A."/>
            <person name="Figueras M.J."/>
        </authorList>
    </citation>
    <scope>NUCLEOTIDE SEQUENCE [LARGE SCALE GENOMIC DNA]</scope>
    <source>
        <strain evidence="3 4">CECT 8441</strain>
    </source>
</reference>
<name>A0A4Q1AN94_9BACT</name>
<protein>
    <recommendedName>
        <fullName evidence="2">FecR protein domain-containing protein</fullName>
    </recommendedName>
</protein>
<dbReference type="OrthoDB" id="5335024at2"/>
<dbReference type="InterPro" id="IPR011250">
    <property type="entry name" value="OMP/PagP_B-barrel"/>
</dbReference>
<dbReference type="Gene3D" id="2.40.160.90">
    <property type="match status" value="1"/>
</dbReference>
<sequence>MQKILILLGVCFLTTLFGSIGSISTIEGKVEIQRQNSLIQAQVNSEIERYDIITTGKDSIARIVLNDNTLITIGKESALNIEEYVFDEKDSSKNETNFNFFKGAFKSVTGKIGKINPSKFKLKTKSATIGIRGTTIIGNQERIIVLEGSVLVTSQNKSVIVNSGQYTNTLPNQAPSDAQDYNQDQEQPISEQLGEEEKEASGTAPKVEPNTLDKPKEADDVDKEKKDDDTKNDAQDIKDKIDLSILNNQRVYPTQYNKPENSNSSPSEEFNFEGYHTYLGPEDYSGTIELSNSNSVYEAVKTEQHHLLPTITTYDTNTYYVNSDYFGMQSEKGWFQAIPDVLNADGTYSTNSDNEVSWGYWNDLDGLNRTIKGTWVAGNSINLSSLSESGDISFSGHAIGYTKAIGNSTLNPILYNNNNSFNMNLNLGSGAYTGNLSFNTANGEIWSANFSGNDASGERSTFYTSNVGGTGAGGTISSGSVYGHAYGSNGTIKSVGGNFNLSTDSNQAIGSFIGTRQ</sequence>
<dbReference type="AlphaFoldDB" id="A0A4Q1AN94"/>
<proteinExistence type="predicted"/>
<dbReference type="RefSeq" id="WP_129086474.1">
    <property type="nucleotide sequence ID" value="NZ_PDKK01000002.1"/>
</dbReference>
<evidence type="ECO:0000313" key="3">
    <source>
        <dbReference type="EMBL" id="RXK07593.1"/>
    </source>
</evidence>
<feature type="compositionally biased region" description="Basic and acidic residues" evidence="1">
    <location>
        <begin position="211"/>
        <end position="240"/>
    </location>
</feature>
<evidence type="ECO:0000313" key="4">
    <source>
        <dbReference type="Proteomes" id="UP000289758"/>
    </source>
</evidence>
<feature type="region of interest" description="Disordered" evidence="1">
    <location>
        <begin position="168"/>
        <end position="187"/>
    </location>
</feature>
<dbReference type="Proteomes" id="UP000289758">
    <property type="component" value="Unassembled WGS sequence"/>
</dbReference>
<dbReference type="InterPro" id="IPR006860">
    <property type="entry name" value="FecR"/>
</dbReference>
<dbReference type="PANTHER" id="PTHR38731">
    <property type="entry name" value="LIPL45-RELATED LIPOPROTEIN-RELATED"/>
    <property type="match status" value="1"/>
</dbReference>
<dbReference type="PANTHER" id="PTHR38731:SF1">
    <property type="entry name" value="FECR PROTEIN DOMAIN-CONTAINING PROTEIN"/>
    <property type="match status" value="1"/>
</dbReference>
<feature type="region of interest" description="Disordered" evidence="1">
    <location>
        <begin position="193"/>
        <end position="240"/>
    </location>
</feature>
<keyword evidence="4" id="KW-1185">Reference proteome</keyword>